<accession>A0AAD5XUE0</accession>
<comment type="caution">
    <text evidence="1">The sequence shown here is derived from an EMBL/GenBank/DDBJ whole genome shotgun (WGS) entry which is preliminary data.</text>
</comment>
<keyword evidence="2" id="KW-1185">Reference proteome</keyword>
<evidence type="ECO:0000313" key="2">
    <source>
        <dbReference type="Proteomes" id="UP001211065"/>
    </source>
</evidence>
<gene>
    <name evidence="1" type="ORF">HK099_006249</name>
</gene>
<proteinExistence type="predicted"/>
<protein>
    <recommendedName>
        <fullName evidence="3">GH18 domain-containing protein</fullName>
    </recommendedName>
</protein>
<sequence>MTGHLTKKNQLQAYKRVPPKIPEKVIVGYANWHQCDEKILEAVENGVNVLMWFSIDLTADSITGKPLISRGPDLGCVAHMVQRIRKLNLITIHFIAIGGWNSVHPDTRNDASTIYAEFDRWNREDVANPELEWYGFDGFDWDLEGNDDILHPNNEFTLEVLNVMGEMSVLGKKDGYLVSMAPCESYLDFSTSNFSRSARLTNPEWQQLHPEFTYHSANVYSYVLVKFGLENFDFVFLQFYETFSHLLYKVLIENIKPADALIKAIEDITTGWFVDFTTDDLTKDLSKVQLKIPFEKLIVGLGNFNYKSERSLYIPSEDCRFTYEHFLRLNGKSIRGFGFWDIADEGNILYKEKKLYLATELNKFLKIRTVREEERNVFDEL</sequence>
<dbReference type="Proteomes" id="UP001211065">
    <property type="component" value="Unassembled WGS sequence"/>
</dbReference>
<evidence type="ECO:0008006" key="3">
    <source>
        <dbReference type="Google" id="ProtNLM"/>
    </source>
</evidence>
<reference evidence="1" key="1">
    <citation type="submission" date="2020-05" db="EMBL/GenBank/DDBJ databases">
        <title>Phylogenomic resolution of chytrid fungi.</title>
        <authorList>
            <person name="Stajich J.E."/>
            <person name="Amses K."/>
            <person name="Simmons R."/>
            <person name="Seto K."/>
            <person name="Myers J."/>
            <person name="Bonds A."/>
            <person name="Quandt C.A."/>
            <person name="Barry K."/>
            <person name="Liu P."/>
            <person name="Grigoriev I."/>
            <person name="Longcore J.E."/>
            <person name="James T.Y."/>
        </authorList>
    </citation>
    <scope>NUCLEOTIDE SEQUENCE</scope>
    <source>
        <strain evidence="1">JEL0476</strain>
    </source>
</reference>
<organism evidence="1 2">
    <name type="scientific">Clydaea vesicula</name>
    <dbReference type="NCBI Taxonomy" id="447962"/>
    <lineage>
        <taxon>Eukaryota</taxon>
        <taxon>Fungi</taxon>
        <taxon>Fungi incertae sedis</taxon>
        <taxon>Chytridiomycota</taxon>
        <taxon>Chytridiomycota incertae sedis</taxon>
        <taxon>Chytridiomycetes</taxon>
        <taxon>Lobulomycetales</taxon>
        <taxon>Lobulomycetaceae</taxon>
        <taxon>Clydaea</taxon>
    </lineage>
</organism>
<dbReference type="InterPro" id="IPR017853">
    <property type="entry name" value="GH"/>
</dbReference>
<dbReference type="EMBL" id="JADGJW010000528">
    <property type="protein sequence ID" value="KAJ3215661.1"/>
    <property type="molecule type" value="Genomic_DNA"/>
</dbReference>
<dbReference type="AlphaFoldDB" id="A0AAD5XUE0"/>
<dbReference type="Gene3D" id="3.20.20.80">
    <property type="entry name" value="Glycosidases"/>
    <property type="match status" value="1"/>
</dbReference>
<dbReference type="SUPFAM" id="SSF51445">
    <property type="entry name" value="(Trans)glycosidases"/>
    <property type="match status" value="1"/>
</dbReference>
<evidence type="ECO:0000313" key="1">
    <source>
        <dbReference type="EMBL" id="KAJ3215661.1"/>
    </source>
</evidence>
<name>A0AAD5XUE0_9FUNG</name>